<dbReference type="Proteomes" id="UP000830671">
    <property type="component" value="Chromosome 2"/>
</dbReference>
<reference evidence="2" key="1">
    <citation type="journal article" date="2021" name="Mol. Plant Microbe Interact.">
        <title>Complete Genome Sequence of the Plant-Pathogenic Fungus Colletotrichum lupini.</title>
        <authorList>
            <person name="Baroncelli R."/>
            <person name="Pensec F."/>
            <person name="Da Lio D."/>
            <person name="Boufleur T."/>
            <person name="Vicente I."/>
            <person name="Sarrocco S."/>
            <person name="Picot A."/>
            <person name="Baraldi E."/>
            <person name="Sukno S."/>
            <person name="Thon M."/>
            <person name="Le Floch G."/>
        </authorList>
    </citation>
    <scope>NUCLEOTIDE SEQUENCE</scope>
    <source>
        <strain evidence="2">IMI 504893</strain>
    </source>
</reference>
<dbReference type="EMBL" id="CP019474">
    <property type="protein sequence ID" value="UQC78700.1"/>
    <property type="molecule type" value="Genomic_DNA"/>
</dbReference>
<evidence type="ECO:0000256" key="1">
    <source>
        <dbReference type="SAM" id="MobiDB-lite"/>
    </source>
</evidence>
<feature type="region of interest" description="Disordered" evidence="1">
    <location>
        <begin position="102"/>
        <end position="140"/>
    </location>
</feature>
<protein>
    <submittedName>
        <fullName evidence="2">Uncharacterized protein</fullName>
    </submittedName>
</protein>
<dbReference type="GeneID" id="73338203"/>
<sequence>MQEQSAEVVGIFVSQNISTSFPPEYVQILANDVHNFPLSVQESSIFFPSTNNSPPAPWRSNFLLMAVTQRRATLRVSIAIQWATRQIIPVFFKEENTVTQHDHTTAHGPRHDNTHTAYTGCTEPRESGTPDSKAGPHTGLEIRIPTRESTGDMNASHSNRPPLDLQASFPLSIPVSLHGRPLSPKISAASSSVATQQISIVNTSESRTTALVSGRRLIQKSWRYWLSLLNECSCFNHIMGLARRSTATLCDGFFDAMSKYPGMATQNAVSQQAPRGTQAKGSNELAFARFTTVDAQDRLMLPQPALPCCINPYDCLIMGMISTSAATFPATQCGHPMNIHGQGRAHRGHTIANLGSALATLFLPPAPQRPHRVDCNLATLPHATGLYLVFPHLDRSLGQQNDHFPIGSAISRRAPSPPCAGRAVVCKKRRPSTCLAHEEHCPLTRLRNLFLLIIWLFSQNFRSSMDLSSRMNHAAPLHQTLGATSTRRSCSQSSRIFIPVAYHYPLLHRNRSNALSTVIVRKAVREPSGRLRSQDSRAVYSVLLRFTRLKEVRRDRPANILVRGVLYTSILPLSTSLCTIKRPVVSIAFLNPPFLRQSKPWGPAYSVGHDTLEVRSLTKFCTVKP</sequence>
<gene>
    <name evidence="2" type="ORF">CLUP02_04177</name>
</gene>
<organism evidence="2 3">
    <name type="scientific">Colletotrichum lupini</name>
    <dbReference type="NCBI Taxonomy" id="145971"/>
    <lineage>
        <taxon>Eukaryota</taxon>
        <taxon>Fungi</taxon>
        <taxon>Dikarya</taxon>
        <taxon>Ascomycota</taxon>
        <taxon>Pezizomycotina</taxon>
        <taxon>Sordariomycetes</taxon>
        <taxon>Hypocreomycetidae</taxon>
        <taxon>Glomerellales</taxon>
        <taxon>Glomerellaceae</taxon>
        <taxon>Colletotrichum</taxon>
        <taxon>Colletotrichum acutatum species complex</taxon>
    </lineage>
</organism>
<dbReference type="KEGG" id="clup:CLUP02_04177"/>
<accession>A0A9Q8SKQ4</accession>
<feature type="compositionally biased region" description="Basic and acidic residues" evidence="1">
    <location>
        <begin position="102"/>
        <end position="114"/>
    </location>
</feature>
<name>A0A9Q8SKQ4_9PEZI</name>
<evidence type="ECO:0000313" key="2">
    <source>
        <dbReference type="EMBL" id="UQC78700.1"/>
    </source>
</evidence>
<dbReference type="AlphaFoldDB" id="A0A9Q8SKQ4"/>
<evidence type="ECO:0000313" key="3">
    <source>
        <dbReference type="Proteomes" id="UP000830671"/>
    </source>
</evidence>
<dbReference type="RefSeq" id="XP_049140336.1">
    <property type="nucleotide sequence ID" value="XM_049283193.1"/>
</dbReference>
<keyword evidence="3" id="KW-1185">Reference proteome</keyword>
<proteinExistence type="predicted"/>